<gene>
    <name evidence="1" type="ORF">DSAG12_00677</name>
</gene>
<dbReference type="EMBL" id="CP042905">
    <property type="protein sequence ID" value="QEE14857.1"/>
    <property type="molecule type" value="Genomic_DNA"/>
</dbReference>
<reference evidence="1 2" key="2">
    <citation type="journal article" date="2024" name="Int. J. Syst. Evol. Microbiol.">
        <title>Promethearchaeum syntrophicum gen. nov., sp. nov., an anaerobic, obligately syntrophic archaeon, the first isolate of the lineage 'Asgard' archaea, and proposal of the new archaeal phylum Promethearchaeota phyl. nov. and kingdom Promethearchaeati regn. nov.</title>
        <authorList>
            <person name="Imachi H."/>
            <person name="Nobu M.K."/>
            <person name="Kato S."/>
            <person name="Takaki Y."/>
            <person name="Miyazaki M."/>
            <person name="Miyata M."/>
            <person name="Ogawara M."/>
            <person name="Saito Y."/>
            <person name="Sakai S."/>
            <person name="Tahara Y.O."/>
            <person name="Takano Y."/>
            <person name="Tasumi E."/>
            <person name="Uematsu K."/>
            <person name="Yoshimura T."/>
            <person name="Itoh T."/>
            <person name="Ohkuma M."/>
            <person name="Takai K."/>
        </authorList>
    </citation>
    <scope>NUCLEOTIDE SEQUENCE [LARGE SCALE GENOMIC DNA]</scope>
    <source>
        <strain evidence="1 2">MK-D1</strain>
    </source>
</reference>
<evidence type="ECO:0008006" key="3">
    <source>
        <dbReference type="Google" id="ProtNLM"/>
    </source>
</evidence>
<evidence type="ECO:0000313" key="1">
    <source>
        <dbReference type="EMBL" id="QEE14857.1"/>
    </source>
</evidence>
<dbReference type="GeneID" id="41328681"/>
<name>A0A5B9D7L6_9ARCH</name>
<dbReference type="Proteomes" id="UP000321408">
    <property type="component" value="Chromosome"/>
</dbReference>
<dbReference type="Gene3D" id="3.30.1380.20">
    <property type="entry name" value="Trafficking protein particle complex subunit 3"/>
    <property type="match status" value="1"/>
</dbReference>
<reference evidence="1 2" key="1">
    <citation type="journal article" date="2020" name="Nature">
        <title>Isolation of an archaeon at the prokaryote-eukaryote interface.</title>
        <authorList>
            <person name="Imachi H."/>
            <person name="Nobu M.K."/>
            <person name="Nakahara N."/>
            <person name="Morono Y."/>
            <person name="Ogawara M."/>
            <person name="Takaki Y."/>
            <person name="Takano Y."/>
            <person name="Uematsu K."/>
            <person name="Ikuta T."/>
            <person name="Ito M."/>
            <person name="Matsui Y."/>
            <person name="Miyazaki M."/>
            <person name="Murata K."/>
            <person name="Saito Y."/>
            <person name="Sakai S."/>
            <person name="Song C."/>
            <person name="Tasumi E."/>
            <person name="Yamanaka Y."/>
            <person name="Yamaguchi T."/>
            <person name="Kamagata Y."/>
            <person name="Tamaki H."/>
            <person name="Takai K."/>
        </authorList>
    </citation>
    <scope>NUCLEOTIDE SEQUENCE [LARGE SCALE GENOMIC DNA]</scope>
    <source>
        <strain evidence="1 2">MK-D1</strain>
    </source>
</reference>
<evidence type="ECO:0000313" key="2">
    <source>
        <dbReference type="Proteomes" id="UP000321408"/>
    </source>
</evidence>
<accession>A0A5B9D7L6</accession>
<dbReference type="KEGG" id="psyt:DSAG12_00677"/>
<proteinExistence type="predicted"/>
<protein>
    <recommendedName>
        <fullName evidence="3">V4R domain protein</fullName>
    </recommendedName>
</protein>
<dbReference type="InterPro" id="IPR024096">
    <property type="entry name" value="NO_sig/Golgi_transp_ligand-bd"/>
</dbReference>
<dbReference type="SUPFAM" id="SSF111126">
    <property type="entry name" value="Ligand-binding domain in the NO signalling and Golgi transport"/>
    <property type="match status" value="1"/>
</dbReference>
<sequence>MKELINKEDGLFFCEEKVSLVPVDIISSLGSIFNTGSKSIFQYLGKKFGRFLAEKCDSQYETKDLKRFSNNFLKMTSLTGWGKFTLGIFSDEEISIKLYYNISKFEKREKKFICTYVLGILNGFGEYIMKNVKISEIKCSNNNKENQYCEFLIQKIKL</sequence>
<organism evidence="1 2">
    <name type="scientific">Promethearchaeum syntrophicum</name>
    <dbReference type="NCBI Taxonomy" id="2594042"/>
    <lineage>
        <taxon>Archaea</taxon>
        <taxon>Promethearchaeati</taxon>
        <taxon>Promethearchaeota</taxon>
        <taxon>Promethearchaeia</taxon>
        <taxon>Promethearchaeales</taxon>
        <taxon>Promethearchaeaceae</taxon>
        <taxon>Promethearchaeum</taxon>
    </lineage>
</organism>
<dbReference type="AlphaFoldDB" id="A0A5B9D7L6"/>
<keyword evidence="2" id="KW-1185">Reference proteome</keyword>
<dbReference type="RefSeq" id="WP_147661794.1">
    <property type="nucleotide sequence ID" value="NZ_CP042905.2"/>
</dbReference>